<protein>
    <submittedName>
        <fullName evidence="3">Diguanylate cyclase</fullName>
    </submittedName>
</protein>
<dbReference type="PANTHER" id="PTHR45138">
    <property type="entry name" value="REGULATORY COMPONENTS OF SENSORY TRANSDUCTION SYSTEM"/>
    <property type="match status" value="1"/>
</dbReference>
<keyword evidence="1" id="KW-1133">Transmembrane helix</keyword>
<evidence type="ECO:0000256" key="1">
    <source>
        <dbReference type="SAM" id="Phobius"/>
    </source>
</evidence>
<keyword evidence="4" id="KW-1185">Reference proteome</keyword>
<dbReference type="InterPro" id="IPR031621">
    <property type="entry name" value="HisKA_7TM"/>
</dbReference>
<gene>
    <name evidence="3" type="ORF">JMA_36100</name>
</gene>
<dbReference type="InterPro" id="IPR043128">
    <property type="entry name" value="Rev_trsase/Diguanyl_cyclase"/>
</dbReference>
<feature type="transmembrane region" description="Helical" evidence="1">
    <location>
        <begin position="12"/>
        <end position="29"/>
    </location>
</feature>
<dbReference type="Pfam" id="PF08448">
    <property type="entry name" value="PAS_4"/>
    <property type="match status" value="1"/>
</dbReference>
<dbReference type="FunFam" id="3.30.70.270:FF:000001">
    <property type="entry name" value="Diguanylate cyclase domain protein"/>
    <property type="match status" value="1"/>
</dbReference>
<dbReference type="CDD" id="cd01949">
    <property type="entry name" value="GGDEF"/>
    <property type="match status" value="1"/>
</dbReference>
<dbReference type="Pfam" id="PF16927">
    <property type="entry name" value="HisKA_7TM"/>
    <property type="match status" value="1"/>
</dbReference>
<name>A0A0B5AW54_9BACL</name>
<keyword evidence="1" id="KW-0472">Membrane</keyword>
<dbReference type="InterPro" id="IPR000160">
    <property type="entry name" value="GGDEF_dom"/>
</dbReference>
<dbReference type="SUPFAM" id="SSF55073">
    <property type="entry name" value="Nucleotide cyclase"/>
    <property type="match status" value="1"/>
</dbReference>
<evidence type="ECO:0000313" key="3">
    <source>
        <dbReference type="EMBL" id="AJD92927.1"/>
    </source>
</evidence>
<accession>A0A0B5AW54</accession>
<sequence>MQYLGFNIFRKRYLLILVVPVISLFMVATNDLHHLHYRVFELDSELGAPYARQEIGTWYIIHGIVTFASMFVAFYLLLSQWRETSREYKPQLVALLFGQLLPMVTAFVYLIGFTPPGIDPVPMVLWISSMLYLWAIGSSRLFRIMPIAKMTIFNNINDGVLVLDEYGRLVEHNAAAEKMFPGLSKTMFGRHFDEMWKDFSGENFPFEIEKKAIQKDLQFTGEDHQPYTYQIRTTPLLHGLYHKGQLLIFTDITEVKRLQLQLEQQAFYDDLTQIYNRRAFFQMCDQYFAEATEEKRSLTVILMDIDHFKKVNDTYGHAVGDQVLKHVVKLCQEQLNADQLFGRYGGEEFVLALRNTDLPAGEKVAEQLRQHVEDHPFYMKEGVLPVTLSLGVASANHEPEETLFQLLNQADHALYVAKEDGRNRVSVFAELVNKSN</sequence>
<evidence type="ECO:0000313" key="4">
    <source>
        <dbReference type="Proteomes" id="UP000031449"/>
    </source>
</evidence>
<feature type="domain" description="GGDEF" evidence="2">
    <location>
        <begin position="296"/>
        <end position="430"/>
    </location>
</feature>
<dbReference type="PROSITE" id="PS50887">
    <property type="entry name" value="GGDEF"/>
    <property type="match status" value="1"/>
</dbReference>
<dbReference type="GO" id="GO:0052621">
    <property type="term" value="F:diguanylate cyclase activity"/>
    <property type="evidence" value="ECO:0007669"/>
    <property type="project" value="TreeGrafter"/>
</dbReference>
<proteinExistence type="predicted"/>
<keyword evidence="1" id="KW-0812">Transmembrane</keyword>
<dbReference type="PANTHER" id="PTHR45138:SF9">
    <property type="entry name" value="DIGUANYLATE CYCLASE DGCM-RELATED"/>
    <property type="match status" value="1"/>
</dbReference>
<dbReference type="Pfam" id="PF00990">
    <property type="entry name" value="GGDEF"/>
    <property type="match status" value="1"/>
</dbReference>
<dbReference type="Gene3D" id="3.30.70.270">
    <property type="match status" value="1"/>
</dbReference>
<feature type="transmembrane region" description="Helical" evidence="1">
    <location>
        <begin position="59"/>
        <end position="78"/>
    </location>
</feature>
<dbReference type="GO" id="GO:0043709">
    <property type="term" value="P:cell adhesion involved in single-species biofilm formation"/>
    <property type="evidence" value="ECO:0007669"/>
    <property type="project" value="TreeGrafter"/>
</dbReference>
<dbReference type="InterPro" id="IPR035965">
    <property type="entry name" value="PAS-like_dom_sf"/>
</dbReference>
<dbReference type="AlphaFoldDB" id="A0A0B5AW54"/>
<reference evidence="3 4" key="1">
    <citation type="submission" date="2014-08" db="EMBL/GenBank/DDBJ databases">
        <title>Complete genome of a marine bacteria Jeotgalibacillus malaysiensis.</title>
        <authorList>
            <person name="Yaakop A.S."/>
            <person name="Chan K.-G."/>
            <person name="Goh K.M."/>
        </authorList>
    </citation>
    <scope>NUCLEOTIDE SEQUENCE [LARGE SCALE GENOMIC DNA]</scope>
    <source>
        <strain evidence="3 4">D5</strain>
    </source>
</reference>
<dbReference type="InterPro" id="IPR050469">
    <property type="entry name" value="Diguanylate_Cyclase"/>
</dbReference>
<dbReference type="EMBL" id="CP009416">
    <property type="protein sequence ID" value="AJD92927.1"/>
    <property type="molecule type" value="Genomic_DNA"/>
</dbReference>
<dbReference type="NCBIfam" id="TIGR00254">
    <property type="entry name" value="GGDEF"/>
    <property type="match status" value="1"/>
</dbReference>
<organism evidence="3 4">
    <name type="scientific">Jeotgalibacillus malaysiensis</name>
    <dbReference type="NCBI Taxonomy" id="1508404"/>
    <lineage>
        <taxon>Bacteria</taxon>
        <taxon>Bacillati</taxon>
        <taxon>Bacillota</taxon>
        <taxon>Bacilli</taxon>
        <taxon>Bacillales</taxon>
        <taxon>Caryophanaceae</taxon>
        <taxon>Jeotgalibacillus</taxon>
    </lineage>
</organism>
<evidence type="ECO:0000259" key="2">
    <source>
        <dbReference type="PROSITE" id="PS50887"/>
    </source>
</evidence>
<dbReference type="InterPro" id="IPR013656">
    <property type="entry name" value="PAS_4"/>
</dbReference>
<dbReference type="InterPro" id="IPR029787">
    <property type="entry name" value="Nucleotide_cyclase"/>
</dbReference>
<dbReference type="SUPFAM" id="SSF55785">
    <property type="entry name" value="PYP-like sensor domain (PAS domain)"/>
    <property type="match status" value="1"/>
</dbReference>
<dbReference type="SMART" id="SM00267">
    <property type="entry name" value="GGDEF"/>
    <property type="match status" value="1"/>
</dbReference>
<dbReference type="Proteomes" id="UP000031449">
    <property type="component" value="Chromosome"/>
</dbReference>
<feature type="transmembrane region" description="Helical" evidence="1">
    <location>
        <begin position="90"/>
        <end position="111"/>
    </location>
</feature>
<dbReference type="KEGG" id="jeo:JMA_36100"/>
<dbReference type="HOGENOM" id="CLU_025182_2_0_9"/>
<dbReference type="STRING" id="1508404.JMA_36100"/>
<dbReference type="Gene3D" id="3.30.450.20">
    <property type="entry name" value="PAS domain"/>
    <property type="match status" value="1"/>
</dbReference>
<dbReference type="GO" id="GO:1902201">
    <property type="term" value="P:negative regulation of bacterial-type flagellum-dependent cell motility"/>
    <property type="evidence" value="ECO:0007669"/>
    <property type="project" value="TreeGrafter"/>
</dbReference>
<dbReference type="BioCyc" id="JESP1508404:G14D9-12891-MONOMER"/>
<feature type="transmembrane region" description="Helical" evidence="1">
    <location>
        <begin position="123"/>
        <end position="142"/>
    </location>
</feature>
<dbReference type="GO" id="GO:0005886">
    <property type="term" value="C:plasma membrane"/>
    <property type="evidence" value="ECO:0007669"/>
    <property type="project" value="TreeGrafter"/>
</dbReference>